<keyword evidence="5" id="KW-0964">Secreted</keyword>
<sequence length="304" mass="33922">MNLLSTTAPFLEYKIPFLRIKAATTSGNAIEGAIDFIYGAVQSIYEALDCQLNESSNYKVAYTITVDKSGKGKFTTIQSAIDSIPDGNTQWIRIQISPETYREKVTIPVNKPCIFLQGEGSELTRIEWGDHGVTGSSATFTSYPENIVAKGITFKIRGDKSAFYDCAFLGVQDTFWDEKGRHYLNKCYIEGRYEPELPGYITAQKKEWAENESGFVFKNCEINGTGKAYLGRAWGPFSTVVIHDSTLSDVVVPQGWDAWDYVHQEGNFTYVEVENKGPGADTSKRVPWVKKLDASELSNFLSLS</sequence>
<comment type="caution">
    <text evidence="9">The sequence shown here is derived from an EMBL/GenBank/DDBJ whole genome shotgun (WGS) entry which is preliminary data.</text>
</comment>
<dbReference type="EC" id="3.1.1.11" evidence="4"/>
<dbReference type="Gene3D" id="2.160.20.10">
    <property type="entry name" value="Single-stranded right-handed beta-helix, Pectin lyase-like"/>
    <property type="match status" value="1"/>
</dbReference>
<evidence type="ECO:0000256" key="4">
    <source>
        <dbReference type="ARBA" id="ARBA00013229"/>
    </source>
</evidence>
<feature type="domain" description="Pectinesterase catalytic" evidence="8">
    <location>
        <begin position="200"/>
        <end position="290"/>
    </location>
</feature>
<dbReference type="PANTHER" id="PTHR31321:SF106">
    <property type="entry name" value="PECTINESTERASE CATALYTIC DOMAIN-CONTAINING PROTEIN"/>
    <property type="match status" value="1"/>
</dbReference>
<organism evidence="9 10">
    <name type="scientific">Hevea brasiliensis</name>
    <name type="common">Para rubber tree</name>
    <name type="synonym">Siphonia brasiliensis</name>
    <dbReference type="NCBI Taxonomy" id="3981"/>
    <lineage>
        <taxon>Eukaryota</taxon>
        <taxon>Viridiplantae</taxon>
        <taxon>Streptophyta</taxon>
        <taxon>Embryophyta</taxon>
        <taxon>Tracheophyta</taxon>
        <taxon>Spermatophyta</taxon>
        <taxon>Magnoliopsida</taxon>
        <taxon>eudicotyledons</taxon>
        <taxon>Gunneridae</taxon>
        <taxon>Pentapetalae</taxon>
        <taxon>rosids</taxon>
        <taxon>fabids</taxon>
        <taxon>Malpighiales</taxon>
        <taxon>Euphorbiaceae</taxon>
        <taxon>Crotonoideae</taxon>
        <taxon>Micrandreae</taxon>
        <taxon>Hevea</taxon>
    </lineage>
</organism>
<dbReference type="Proteomes" id="UP000467840">
    <property type="component" value="Chromosome 5"/>
</dbReference>
<dbReference type="GO" id="GO:0030599">
    <property type="term" value="F:pectinesterase activity"/>
    <property type="evidence" value="ECO:0007669"/>
    <property type="project" value="UniProtKB-EC"/>
</dbReference>
<evidence type="ECO:0000256" key="1">
    <source>
        <dbReference type="ARBA" id="ARBA00004191"/>
    </source>
</evidence>
<evidence type="ECO:0000256" key="6">
    <source>
        <dbReference type="ARBA" id="ARBA00022801"/>
    </source>
</evidence>
<protein>
    <recommendedName>
        <fullName evidence="4">pectinesterase</fullName>
        <ecNumber evidence="4">3.1.1.11</ecNumber>
    </recommendedName>
</protein>
<evidence type="ECO:0000256" key="2">
    <source>
        <dbReference type="ARBA" id="ARBA00005184"/>
    </source>
</evidence>
<dbReference type="Pfam" id="PF01095">
    <property type="entry name" value="Pectinesterase"/>
    <property type="match status" value="2"/>
</dbReference>
<keyword evidence="7" id="KW-0063">Aspartyl esterase</keyword>
<evidence type="ECO:0000313" key="10">
    <source>
        <dbReference type="Proteomes" id="UP000467840"/>
    </source>
</evidence>
<dbReference type="InterPro" id="IPR011050">
    <property type="entry name" value="Pectin_lyase_fold/virulence"/>
</dbReference>
<keyword evidence="10" id="KW-1185">Reference proteome</keyword>
<comment type="similarity">
    <text evidence="3">Belongs to the pectinesterase family.</text>
</comment>
<accession>A0A6A6NJQ1</accession>
<feature type="domain" description="Pectinesterase catalytic" evidence="8">
    <location>
        <begin position="64"/>
        <end position="191"/>
    </location>
</feature>
<evidence type="ECO:0000256" key="5">
    <source>
        <dbReference type="ARBA" id="ARBA00022512"/>
    </source>
</evidence>
<gene>
    <name evidence="9" type="ORF">GH714_022534</name>
</gene>
<dbReference type="PANTHER" id="PTHR31321">
    <property type="entry name" value="ACYL-COA THIOESTER HYDROLASE YBHC-RELATED"/>
    <property type="match status" value="1"/>
</dbReference>
<dbReference type="SUPFAM" id="SSF51126">
    <property type="entry name" value="Pectin lyase-like"/>
    <property type="match status" value="1"/>
</dbReference>
<reference evidence="9 10" key="1">
    <citation type="journal article" date="2020" name="Mol. Plant">
        <title>The Chromosome-Based Rubber Tree Genome Provides New Insights into Spurge Genome Evolution and Rubber Biosynthesis.</title>
        <authorList>
            <person name="Liu J."/>
            <person name="Shi C."/>
            <person name="Shi C.C."/>
            <person name="Li W."/>
            <person name="Zhang Q.J."/>
            <person name="Zhang Y."/>
            <person name="Li K."/>
            <person name="Lu H.F."/>
            <person name="Shi C."/>
            <person name="Zhu S.T."/>
            <person name="Xiao Z.Y."/>
            <person name="Nan H."/>
            <person name="Yue Y."/>
            <person name="Zhu X.G."/>
            <person name="Wu Y."/>
            <person name="Hong X.N."/>
            <person name="Fan G.Y."/>
            <person name="Tong Y."/>
            <person name="Zhang D."/>
            <person name="Mao C.L."/>
            <person name="Liu Y.L."/>
            <person name="Hao S.J."/>
            <person name="Liu W.Q."/>
            <person name="Lv M.Q."/>
            <person name="Zhang H.B."/>
            <person name="Liu Y."/>
            <person name="Hu-Tang G.R."/>
            <person name="Wang J.P."/>
            <person name="Wang J.H."/>
            <person name="Sun Y.H."/>
            <person name="Ni S.B."/>
            <person name="Chen W.B."/>
            <person name="Zhang X.C."/>
            <person name="Jiao Y.N."/>
            <person name="Eichler E.E."/>
            <person name="Li G.H."/>
            <person name="Liu X."/>
            <person name="Gao L.Z."/>
        </authorList>
    </citation>
    <scope>NUCLEOTIDE SEQUENCE [LARGE SCALE GENOMIC DNA]</scope>
    <source>
        <strain evidence="10">cv. GT1</strain>
        <tissue evidence="9">Leaf</tissue>
    </source>
</reference>
<keyword evidence="5" id="KW-0134">Cell wall</keyword>
<comment type="subcellular location">
    <subcellularLocation>
        <location evidence="1">Secreted</location>
        <location evidence="1">Cell wall</location>
    </subcellularLocation>
</comment>
<dbReference type="GO" id="GO:0042545">
    <property type="term" value="P:cell wall modification"/>
    <property type="evidence" value="ECO:0007669"/>
    <property type="project" value="InterPro"/>
</dbReference>
<dbReference type="InterPro" id="IPR000070">
    <property type="entry name" value="Pectinesterase_cat"/>
</dbReference>
<evidence type="ECO:0000256" key="7">
    <source>
        <dbReference type="ARBA" id="ARBA00023085"/>
    </source>
</evidence>
<evidence type="ECO:0000259" key="8">
    <source>
        <dbReference type="Pfam" id="PF01095"/>
    </source>
</evidence>
<keyword evidence="6" id="KW-0378">Hydrolase</keyword>
<evidence type="ECO:0000313" key="9">
    <source>
        <dbReference type="EMBL" id="KAF2325062.1"/>
    </source>
</evidence>
<evidence type="ECO:0000256" key="3">
    <source>
        <dbReference type="ARBA" id="ARBA00008891"/>
    </source>
</evidence>
<dbReference type="EMBL" id="JAAGAX010000001">
    <property type="protein sequence ID" value="KAF2325062.1"/>
    <property type="molecule type" value="Genomic_DNA"/>
</dbReference>
<comment type="pathway">
    <text evidence="2">Glycan metabolism; pectin degradation; 2-dehydro-3-deoxy-D-gluconate from pectin: step 1/5.</text>
</comment>
<name>A0A6A6NJQ1_HEVBR</name>
<dbReference type="InterPro" id="IPR012334">
    <property type="entry name" value="Pectin_lyas_fold"/>
</dbReference>
<dbReference type="UniPathway" id="UPA00545">
    <property type="reaction ID" value="UER00823"/>
</dbReference>
<proteinExistence type="inferred from homology"/>
<dbReference type="GO" id="GO:0045490">
    <property type="term" value="P:pectin catabolic process"/>
    <property type="evidence" value="ECO:0007669"/>
    <property type="project" value="UniProtKB-UniPathway"/>
</dbReference>
<dbReference type="AlphaFoldDB" id="A0A6A6NJQ1"/>